<evidence type="ECO:0000256" key="2">
    <source>
        <dbReference type="ARBA" id="ARBA00005982"/>
    </source>
</evidence>
<evidence type="ECO:0000256" key="3">
    <source>
        <dbReference type="ARBA" id="ARBA00022692"/>
    </source>
</evidence>
<dbReference type="PROSITE" id="PS01022">
    <property type="entry name" value="PTR2_1"/>
    <property type="match status" value="1"/>
</dbReference>
<dbReference type="AlphaFoldDB" id="A0AAW6U2R2"/>
<dbReference type="Pfam" id="PF00854">
    <property type="entry name" value="PTR2"/>
    <property type="match status" value="1"/>
</dbReference>
<dbReference type="RefSeq" id="WP_349246554.1">
    <property type="nucleotide sequence ID" value="NZ_JASCXX010000029.1"/>
</dbReference>
<feature type="transmembrane region" description="Helical" evidence="6">
    <location>
        <begin position="282"/>
        <end position="300"/>
    </location>
</feature>
<feature type="transmembrane region" description="Helical" evidence="6">
    <location>
        <begin position="96"/>
        <end position="112"/>
    </location>
</feature>
<dbReference type="InterPro" id="IPR036259">
    <property type="entry name" value="MFS_trans_sf"/>
</dbReference>
<dbReference type="PANTHER" id="PTHR11654">
    <property type="entry name" value="OLIGOPEPTIDE TRANSPORTER-RELATED"/>
    <property type="match status" value="1"/>
</dbReference>
<keyword evidence="8" id="KW-1185">Reference proteome</keyword>
<dbReference type="GO" id="GO:0022857">
    <property type="term" value="F:transmembrane transporter activity"/>
    <property type="evidence" value="ECO:0007669"/>
    <property type="project" value="InterPro"/>
</dbReference>
<sequence>MAKREYLTAPLPSAKMPAGIPYILTNEAAERFAFYGMSSILVVFMTKYLMGSDGVLSVMGDEQAKKWFHLFTAAVYFTPLLGALLSDVWLGKYRTIVVFSVVYCVGFAAMAWDHTRVGLGLGLILIALGSGVIKPCVSANVGDQFGQSNKHLISKMYSWFYFSINLGACISMLACPWLLDKYGPGVGFGVPAALMVFATVAFVAGKWKYVHIPPAGERIVREVFEKETLKILARLCVIFVFVSMFFALFYQSQSAWVLQAEKMNLRWLGVNWLPAQVQFVNSFYIILMIPLFAYVIYPALHRVFPLTPLRKIGIGMFVTALCFVVPAWVEIEIAKGASPSIGWQFFAYVLLTAGEILASIPVLEFAYTQAPKKLKTFVMSLYLLAISLGNVFSALVNHFIQNEDGSSKLPGASYYWFFAGAMLVTLVLYIPVAMLYPVKEYIQDEKA</sequence>
<dbReference type="EMBL" id="JASCXX010000029">
    <property type="protein sequence ID" value="MDI6451145.1"/>
    <property type="molecule type" value="Genomic_DNA"/>
</dbReference>
<dbReference type="Proteomes" id="UP001431776">
    <property type="component" value="Unassembled WGS sequence"/>
</dbReference>
<name>A0AAW6U2R2_9BACT</name>
<dbReference type="InterPro" id="IPR018456">
    <property type="entry name" value="PTR2_symporter_CS"/>
</dbReference>
<gene>
    <name evidence="7" type="ORF">QJ522_18935</name>
</gene>
<dbReference type="SUPFAM" id="SSF103473">
    <property type="entry name" value="MFS general substrate transporter"/>
    <property type="match status" value="1"/>
</dbReference>
<protein>
    <submittedName>
        <fullName evidence="7">POT family MFS transporter</fullName>
    </submittedName>
</protein>
<comment type="caution">
    <text evidence="7">The sequence shown here is derived from an EMBL/GenBank/DDBJ whole genome shotgun (WGS) entry which is preliminary data.</text>
</comment>
<feature type="transmembrane region" description="Helical" evidence="6">
    <location>
        <begin position="231"/>
        <end position="250"/>
    </location>
</feature>
<feature type="transmembrane region" description="Helical" evidence="6">
    <location>
        <begin position="70"/>
        <end position="89"/>
    </location>
</feature>
<evidence type="ECO:0000256" key="5">
    <source>
        <dbReference type="ARBA" id="ARBA00023136"/>
    </source>
</evidence>
<dbReference type="CDD" id="cd17347">
    <property type="entry name" value="MFS_SLC15A1_2_like"/>
    <property type="match status" value="1"/>
</dbReference>
<proteinExistence type="inferred from homology"/>
<accession>A0AAW6U2R2</accession>
<reference evidence="7" key="1">
    <citation type="submission" date="2023-05" db="EMBL/GenBank/DDBJ databases">
        <title>Anaerotaeda fermentans gen. nov., sp. nov., a novel anaerobic planctomycete of the new family within the order Sedimentisphaerales isolated from Taman Peninsula, Russia.</title>
        <authorList>
            <person name="Khomyakova M.A."/>
            <person name="Merkel A.Y."/>
            <person name="Slobodkin A.I."/>
        </authorList>
    </citation>
    <scope>NUCLEOTIDE SEQUENCE</scope>
    <source>
        <strain evidence="7">M17dextr</strain>
    </source>
</reference>
<feature type="transmembrane region" description="Helical" evidence="6">
    <location>
        <begin position="118"/>
        <end position="137"/>
    </location>
</feature>
<dbReference type="GO" id="GO:0016020">
    <property type="term" value="C:membrane"/>
    <property type="evidence" value="ECO:0007669"/>
    <property type="project" value="UniProtKB-SubCell"/>
</dbReference>
<feature type="transmembrane region" description="Helical" evidence="6">
    <location>
        <begin position="32"/>
        <end position="50"/>
    </location>
</feature>
<feature type="transmembrane region" description="Helical" evidence="6">
    <location>
        <begin position="341"/>
        <end position="367"/>
    </location>
</feature>
<feature type="transmembrane region" description="Helical" evidence="6">
    <location>
        <begin position="412"/>
        <end position="436"/>
    </location>
</feature>
<comment type="subcellular location">
    <subcellularLocation>
        <location evidence="1">Membrane</location>
        <topology evidence="1">Multi-pass membrane protein</topology>
    </subcellularLocation>
</comment>
<evidence type="ECO:0000256" key="1">
    <source>
        <dbReference type="ARBA" id="ARBA00004141"/>
    </source>
</evidence>
<keyword evidence="4 6" id="KW-1133">Transmembrane helix</keyword>
<keyword evidence="3 6" id="KW-0812">Transmembrane</keyword>
<dbReference type="GO" id="GO:0006857">
    <property type="term" value="P:oligopeptide transport"/>
    <property type="evidence" value="ECO:0007669"/>
    <property type="project" value="InterPro"/>
</dbReference>
<dbReference type="InterPro" id="IPR000109">
    <property type="entry name" value="POT_fam"/>
</dbReference>
<keyword evidence="5 6" id="KW-0472">Membrane</keyword>
<feature type="transmembrane region" description="Helical" evidence="6">
    <location>
        <begin position="312"/>
        <end position="329"/>
    </location>
</feature>
<evidence type="ECO:0000256" key="4">
    <source>
        <dbReference type="ARBA" id="ARBA00022989"/>
    </source>
</evidence>
<feature type="transmembrane region" description="Helical" evidence="6">
    <location>
        <begin position="158"/>
        <end position="179"/>
    </location>
</feature>
<feature type="transmembrane region" description="Helical" evidence="6">
    <location>
        <begin position="185"/>
        <end position="204"/>
    </location>
</feature>
<feature type="transmembrane region" description="Helical" evidence="6">
    <location>
        <begin position="379"/>
        <end position="400"/>
    </location>
</feature>
<evidence type="ECO:0000256" key="6">
    <source>
        <dbReference type="SAM" id="Phobius"/>
    </source>
</evidence>
<evidence type="ECO:0000313" key="8">
    <source>
        <dbReference type="Proteomes" id="UP001431776"/>
    </source>
</evidence>
<comment type="similarity">
    <text evidence="2">Belongs to the major facilitator superfamily. Proton-dependent oligopeptide transporter (POT/PTR) (TC 2.A.17) family.</text>
</comment>
<evidence type="ECO:0000313" key="7">
    <source>
        <dbReference type="EMBL" id="MDI6451145.1"/>
    </source>
</evidence>
<dbReference type="Gene3D" id="1.20.1250.20">
    <property type="entry name" value="MFS general substrate transporter like domains"/>
    <property type="match status" value="2"/>
</dbReference>
<organism evidence="7 8">
    <name type="scientific">Anaerobaca lacustris</name>
    <dbReference type="NCBI Taxonomy" id="3044600"/>
    <lineage>
        <taxon>Bacteria</taxon>
        <taxon>Pseudomonadati</taxon>
        <taxon>Planctomycetota</taxon>
        <taxon>Phycisphaerae</taxon>
        <taxon>Sedimentisphaerales</taxon>
        <taxon>Anaerobacaceae</taxon>
        <taxon>Anaerobaca</taxon>
    </lineage>
</organism>